<dbReference type="VEuPathDB" id="VectorBase:CSON012058"/>
<dbReference type="PANTHER" id="PTHR43888">
    <property type="entry name" value="DNAJ-LIKE-2, ISOFORM A-RELATED"/>
    <property type="match status" value="1"/>
</dbReference>
<feature type="domain" description="CR-type" evidence="8">
    <location>
        <begin position="115"/>
        <end position="199"/>
    </location>
</feature>
<evidence type="ECO:0000256" key="4">
    <source>
        <dbReference type="ARBA" id="ARBA00022833"/>
    </source>
</evidence>
<evidence type="ECO:0000259" key="8">
    <source>
        <dbReference type="PROSITE" id="PS51188"/>
    </source>
</evidence>
<dbReference type="GO" id="GO:0051082">
    <property type="term" value="F:unfolded protein binding"/>
    <property type="evidence" value="ECO:0007669"/>
    <property type="project" value="InterPro"/>
</dbReference>
<evidence type="ECO:0000313" key="9">
    <source>
        <dbReference type="EMBL" id="SSX04809.1"/>
    </source>
</evidence>
<dbReference type="InterPro" id="IPR008971">
    <property type="entry name" value="HSP40/DnaJ_pept-bd"/>
</dbReference>
<accession>A0A336MJB5</accession>
<reference evidence="9" key="1">
    <citation type="submission" date="2018-04" db="EMBL/GenBank/DDBJ databases">
        <authorList>
            <person name="Go L.Y."/>
            <person name="Mitchell J.A."/>
        </authorList>
    </citation>
    <scope>NUCLEOTIDE SEQUENCE</scope>
    <source>
        <tissue evidence="9">Whole organism</tissue>
    </source>
</reference>
<dbReference type="AlphaFoldDB" id="A0A336MJB5"/>
<evidence type="ECO:0000256" key="2">
    <source>
        <dbReference type="ARBA" id="ARBA00022737"/>
    </source>
</evidence>
<sequence>MSAELDLYKILGNYRKLAKEFHPDKNPEAGDKFKEISFAYEVLSDKEKRALYDRHGIKGLQEGGGFDDDMFGSLFGRFFPGFGFGGGPGRSRGPPKCESTMLPVKVTLEDLYNGGKTIPVTYNRINICDKCEGRGGKAGAAIKCRTCGGTGIKVTLQQLGPNIARQMQSRCPDCRGNGEAFADKDRCAPCGGSKTIESEKTMNVEIDKGMKHGQKITFHGEGSQLPDTEKGDLVVVVQMTQHEKFTRQDDDLFLNVKITLTEALCGFKLVVKHLDERDLVITHPVGQVFKTGDIKCVQNEGMPQHKNPFEHGNLYIKFEVVFPENNFVEPEKLKELETYLPPRPEFVMPEGEHVEEVALHDYEEFRDGAGHRGEAYNSSDEDEEGHEGGGFRQAQCHTQ</sequence>
<proteinExistence type="predicted"/>
<keyword evidence="4 5" id="KW-0862">Zinc</keyword>
<dbReference type="GO" id="GO:0008270">
    <property type="term" value="F:zinc ion binding"/>
    <property type="evidence" value="ECO:0007669"/>
    <property type="project" value="UniProtKB-KW"/>
</dbReference>
<keyword evidence="1 5" id="KW-0479">Metal-binding</keyword>
<evidence type="ECO:0000256" key="1">
    <source>
        <dbReference type="ARBA" id="ARBA00022723"/>
    </source>
</evidence>
<gene>
    <name evidence="10" type="primary">CSON002571</name>
    <name evidence="9" type="synonym">CSON012058</name>
</gene>
<dbReference type="InterPro" id="IPR036869">
    <property type="entry name" value="J_dom_sf"/>
</dbReference>
<dbReference type="CDD" id="cd06257">
    <property type="entry name" value="DnaJ"/>
    <property type="match status" value="1"/>
</dbReference>
<dbReference type="CDD" id="cd10719">
    <property type="entry name" value="DnaJ_zf"/>
    <property type="match status" value="1"/>
</dbReference>
<feature type="compositionally biased region" description="Basic and acidic residues" evidence="6">
    <location>
        <begin position="364"/>
        <end position="374"/>
    </location>
</feature>
<evidence type="ECO:0000256" key="6">
    <source>
        <dbReference type="SAM" id="MobiDB-lite"/>
    </source>
</evidence>
<feature type="zinc finger region" description="CR-type" evidence="5">
    <location>
        <begin position="115"/>
        <end position="199"/>
    </location>
</feature>
<dbReference type="InterPro" id="IPR044713">
    <property type="entry name" value="DNJA1/2-like"/>
</dbReference>
<dbReference type="InterPro" id="IPR001305">
    <property type="entry name" value="HSP_DnaJ_Cys-rich_dom"/>
</dbReference>
<dbReference type="InterPro" id="IPR018253">
    <property type="entry name" value="DnaJ_domain_CS"/>
</dbReference>
<dbReference type="SMART" id="SM00271">
    <property type="entry name" value="DnaJ"/>
    <property type="match status" value="1"/>
</dbReference>
<dbReference type="GO" id="GO:0006457">
    <property type="term" value="P:protein folding"/>
    <property type="evidence" value="ECO:0007669"/>
    <property type="project" value="InterPro"/>
</dbReference>
<dbReference type="Pfam" id="PF01556">
    <property type="entry name" value="DnaJ_C"/>
    <property type="match status" value="1"/>
</dbReference>
<dbReference type="PRINTS" id="PR00625">
    <property type="entry name" value="JDOMAIN"/>
</dbReference>
<dbReference type="Pfam" id="PF00226">
    <property type="entry name" value="DnaJ"/>
    <property type="match status" value="1"/>
</dbReference>
<protein>
    <submittedName>
        <fullName evidence="10">CSON002571 protein</fullName>
    </submittedName>
    <submittedName>
        <fullName evidence="9">CSON012058 protein</fullName>
    </submittedName>
</protein>
<dbReference type="PROSITE" id="PS00636">
    <property type="entry name" value="DNAJ_1"/>
    <property type="match status" value="1"/>
</dbReference>
<dbReference type="SUPFAM" id="SSF57938">
    <property type="entry name" value="DnaJ/Hsp40 cysteine-rich domain"/>
    <property type="match status" value="1"/>
</dbReference>
<dbReference type="EMBL" id="UFQS01000550">
    <property type="protein sequence ID" value="SSX04809.1"/>
    <property type="molecule type" value="Genomic_DNA"/>
</dbReference>
<dbReference type="EMBL" id="UFQT01000550">
    <property type="protein sequence ID" value="SSX25172.1"/>
    <property type="molecule type" value="Genomic_DNA"/>
</dbReference>
<feature type="domain" description="J" evidence="7">
    <location>
        <begin position="1"/>
        <end position="56"/>
    </location>
</feature>
<dbReference type="FunFam" id="2.60.260.20:FF:000003">
    <property type="entry name" value="DnaJ subfamily A member 2"/>
    <property type="match status" value="1"/>
</dbReference>
<organism evidence="10">
    <name type="scientific">Culicoides sonorensis</name>
    <name type="common">Biting midge</name>
    <dbReference type="NCBI Taxonomy" id="179676"/>
    <lineage>
        <taxon>Eukaryota</taxon>
        <taxon>Metazoa</taxon>
        <taxon>Ecdysozoa</taxon>
        <taxon>Arthropoda</taxon>
        <taxon>Hexapoda</taxon>
        <taxon>Insecta</taxon>
        <taxon>Pterygota</taxon>
        <taxon>Neoptera</taxon>
        <taxon>Endopterygota</taxon>
        <taxon>Diptera</taxon>
        <taxon>Nematocera</taxon>
        <taxon>Chironomoidea</taxon>
        <taxon>Ceratopogonidae</taxon>
        <taxon>Ceratopogoninae</taxon>
        <taxon>Culicoides</taxon>
        <taxon>Monoculicoides</taxon>
    </lineage>
</organism>
<evidence type="ECO:0000313" key="10">
    <source>
        <dbReference type="EMBL" id="SSX30514.1"/>
    </source>
</evidence>
<evidence type="ECO:0000259" key="7">
    <source>
        <dbReference type="PROSITE" id="PS50076"/>
    </source>
</evidence>
<dbReference type="EMBL" id="UFQT01001426">
    <property type="protein sequence ID" value="SSX30514.1"/>
    <property type="molecule type" value="Genomic_DNA"/>
</dbReference>
<dbReference type="GO" id="GO:0030544">
    <property type="term" value="F:Hsp70 protein binding"/>
    <property type="evidence" value="ECO:0007669"/>
    <property type="project" value="InterPro"/>
</dbReference>
<dbReference type="InterPro" id="IPR036410">
    <property type="entry name" value="HSP_DnaJ_Cys-rich_dom_sf"/>
</dbReference>
<dbReference type="SUPFAM" id="SSF46565">
    <property type="entry name" value="Chaperone J-domain"/>
    <property type="match status" value="1"/>
</dbReference>
<feature type="region of interest" description="Disordered" evidence="6">
    <location>
        <begin position="364"/>
        <end position="399"/>
    </location>
</feature>
<dbReference type="FunFam" id="2.10.230.10:FF:000001">
    <property type="entry name" value="DnaJ subfamily A member 2"/>
    <property type="match status" value="1"/>
</dbReference>
<dbReference type="OMA" id="VINERDH"/>
<keyword evidence="2" id="KW-0677">Repeat</keyword>
<dbReference type="Gene3D" id="2.60.260.20">
    <property type="entry name" value="Urease metallochaperone UreE, N-terminal domain"/>
    <property type="match status" value="2"/>
</dbReference>
<dbReference type="VEuPathDB" id="VectorBase:CSON002571"/>
<dbReference type="InterPro" id="IPR001623">
    <property type="entry name" value="DnaJ_domain"/>
</dbReference>
<evidence type="ECO:0000256" key="5">
    <source>
        <dbReference type="PROSITE-ProRule" id="PRU00546"/>
    </source>
</evidence>
<dbReference type="Pfam" id="PF00684">
    <property type="entry name" value="DnaJ_CXXCXGXG"/>
    <property type="match status" value="1"/>
</dbReference>
<dbReference type="Gene3D" id="2.10.230.10">
    <property type="entry name" value="Heat shock protein DnaJ, cysteine-rich domain"/>
    <property type="match status" value="1"/>
</dbReference>
<evidence type="ECO:0000256" key="3">
    <source>
        <dbReference type="ARBA" id="ARBA00022771"/>
    </source>
</evidence>
<dbReference type="SUPFAM" id="SSF49493">
    <property type="entry name" value="HSP40/DnaJ peptide-binding domain"/>
    <property type="match status" value="2"/>
</dbReference>
<keyword evidence="3 5" id="KW-0863">Zinc-finger</keyword>
<name>A0A336MJB5_CULSO</name>
<dbReference type="Gene3D" id="1.10.287.110">
    <property type="entry name" value="DnaJ domain"/>
    <property type="match status" value="1"/>
</dbReference>
<dbReference type="PROSITE" id="PS50076">
    <property type="entry name" value="DNAJ_2"/>
    <property type="match status" value="1"/>
</dbReference>
<reference evidence="10" key="2">
    <citation type="submission" date="2018-07" db="EMBL/GenBank/DDBJ databases">
        <authorList>
            <person name="Quirk P.G."/>
            <person name="Krulwich T.A."/>
        </authorList>
    </citation>
    <scope>NUCLEOTIDE SEQUENCE</scope>
</reference>
<dbReference type="PROSITE" id="PS51188">
    <property type="entry name" value="ZF_CR"/>
    <property type="match status" value="1"/>
</dbReference>
<dbReference type="CDD" id="cd10747">
    <property type="entry name" value="DnaJ_C"/>
    <property type="match status" value="1"/>
</dbReference>
<dbReference type="InterPro" id="IPR002939">
    <property type="entry name" value="DnaJ_C"/>
</dbReference>